<dbReference type="GO" id="GO:0043565">
    <property type="term" value="F:sequence-specific DNA binding"/>
    <property type="evidence" value="ECO:0007669"/>
    <property type="project" value="InterPro"/>
</dbReference>
<keyword evidence="2" id="KW-0238">DNA-binding</keyword>
<dbReference type="InterPro" id="IPR018060">
    <property type="entry name" value="HTH_AraC"/>
</dbReference>
<accession>A0A066X159</accession>
<dbReference type="InterPro" id="IPR009057">
    <property type="entry name" value="Homeodomain-like_sf"/>
</dbReference>
<dbReference type="PANTHER" id="PTHR43280">
    <property type="entry name" value="ARAC-FAMILY TRANSCRIPTIONAL REGULATOR"/>
    <property type="match status" value="1"/>
</dbReference>
<dbReference type="OrthoDB" id="952277at2"/>
<dbReference type="RefSeq" id="WP_035657036.1">
    <property type="nucleotide sequence ID" value="NZ_JNCA01000001.1"/>
</dbReference>
<dbReference type="STRING" id="1492738.FEM21_03820"/>
<keyword evidence="1" id="KW-0805">Transcription regulation</keyword>
<keyword evidence="6" id="KW-1185">Reference proteome</keyword>
<dbReference type="SMART" id="SM00342">
    <property type="entry name" value="HTH_ARAC"/>
    <property type="match status" value="1"/>
</dbReference>
<dbReference type="Pfam" id="PF12833">
    <property type="entry name" value="HTH_18"/>
    <property type="match status" value="1"/>
</dbReference>
<comment type="caution">
    <text evidence="5">The sequence shown here is derived from an EMBL/GenBank/DDBJ whole genome shotgun (WGS) entry which is preliminary data.</text>
</comment>
<dbReference type="Proteomes" id="UP000027064">
    <property type="component" value="Unassembled WGS sequence"/>
</dbReference>
<dbReference type="GO" id="GO:0003700">
    <property type="term" value="F:DNA-binding transcription factor activity"/>
    <property type="evidence" value="ECO:0007669"/>
    <property type="project" value="InterPro"/>
</dbReference>
<protein>
    <submittedName>
        <fullName evidence="5">AraC family transcriptional reguator</fullName>
    </submittedName>
</protein>
<dbReference type="AlphaFoldDB" id="A0A066X159"/>
<dbReference type="eggNOG" id="COG2207">
    <property type="taxonomic scope" value="Bacteria"/>
</dbReference>
<proteinExistence type="predicted"/>
<reference evidence="5 6" key="1">
    <citation type="submission" date="2014-05" db="EMBL/GenBank/DDBJ databases">
        <title>Genome Sequence of Flavobacterium sp. EM1321.</title>
        <authorList>
            <person name="Shin S.-K."/>
            <person name="Yi H."/>
        </authorList>
    </citation>
    <scope>NUCLEOTIDE SEQUENCE [LARGE SCALE GENOMIC DNA]</scope>
    <source>
        <strain evidence="5 6">EM1321</strain>
    </source>
</reference>
<organism evidence="5 6">
    <name type="scientific">Flavobacterium seoulense</name>
    <dbReference type="NCBI Taxonomy" id="1492738"/>
    <lineage>
        <taxon>Bacteria</taxon>
        <taxon>Pseudomonadati</taxon>
        <taxon>Bacteroidota</taxon>
        <taxon>Flavobacteriia</taxon>
        <taxon>Flavobacteriales</taxon>
        <taxon>Flavobacteriaceae</taxon>
        <taxon>Flavobacterium</taxon>
    </lineage>
</organism>
<dbReference type="PROSITE" id="PS01124">
    <property type="entry name" value="HTH_ARAC_FAMILY_2"/>
    <property type="match status" value="1"/>
</dbReference>
<evidence type="ECO:0000313" key="5">
    <source>
        <dbReference type="EMBL" id="KDN56879.1"/>
    </source>
</evidence>
<evidence type="ECO:0000256" key="1">
    <source>
        <dbReference type="ARBA" id="ARBA00023015"/>
    </source>
</evidence>
<name>A0A066X159_9FLAO</name>
<sequence>MKIYIKNMVCGRCEMAVKNIFDEMKIAIQSIQLGEVEIATALDEKQRQLLSEQLKALGFELLDDKVSKTVERIKNLIIELVHYQNEKLKMNLSAYIADDLKQDYSALSNLFSETEGITIEHYCIAQKIERVKELLIYNELSLSQIAFQLNYSSVAHLSNQFKKTTGITPTQFKQLKGKKRKQLDGL</sequence>
<gene>
    <name evidence="5" type="ORF">FEM21_03820</name>
</gene>
<dbReference type="PANTHER" id="PTHR43280:SF2">
    <property type="entry name" value="HTH-TYPE TRANSCRIPTIONAL REGULATOR EXSA"/>
    <property type="match status" value="1"/>
</dbReference>
<evidence type="ECO:0000256" key="3">
    <source>
        <dbReference type="ARBA" id="ARBA00023163"/>
    </source>
</evidence>
<evidence type="ECO:0000259" key="4">
    <source>
        <dbReference type="PROSITE" id="PS01124"/>
    </source>
</evidence>
<keyword evidence="3" id="KW-0804">Transcription</keyword>
<evidence type="ECO:0000256" key="2">
    <source>
        <dbReference type="ARBA" id="ARBA00023125"/>
    </source>
</evidence>
<dbReference type="Gene3D" id="1.10.10.60">
    <property type="entry name" value="Homeodomain-like"/>
    <property type="match status" value="1"/>
</dbReference>
<dbReference type="SUPFAM" id="SSF46689">
    <property type="entry name" value="Homeodomain-like"/>
    <property type="match status" value="1"/>
</dbReference>
<dbReference type="PATRIC" id="fig|1492738.3.peg.377"/>
<dbReference type="InterPro" id="IPR018062">
    <property type="entry name" value="HTH_AraC-typ_CS"/>
</dbReference>
<feature type="domain" description="HTH araC/xylS-type" evidence="4">
    <location>
        <begin position="96"/>
        <end position="175"/>
    </location>
</feature>
<dbReference type="PROSITE" id="PS00041">
    <property type="entry name" value="HTH_ARAC_FAMILY_1"/>
    <property type="match status" value="1"/>
</dbReference>
<dbReference type="EMBL" id="JNCA01000001">
    <property type="protein sequence ID" value="KDN56879.1"/>
    <property type="molecule type" value="Genomic_DNA"/>
</dbReference>
<evidence type="ECO:0000313" key="6">
    <source>
        <dbReference type="Proteomes" id="UP000027064"/>
    </source>
</evidence>